<evidence type="ECO:0000313" key="2">
    <source>
        <dbReference type="Proteomes" id="UP001165541"/>
    </source>
</evidence>
<dbReference type="EMBL" id="JAMKFE010000027">
    <property type="protein sequence ID" value="MCM5682935.1"/>
    <property type="molecule type" value="Genomic_DNA"/>
</dbReference>
<protein>
    <submittedName>
        <fullName evidence="1">Uncharacterized protein</fullName>
    </submittedName>
</protein>
<evidence type="ECO:0000313" key="1">
    <source>
        <dbReference type="EMBL" id="MCM5682935.1"/>
    </source>
</evidence>
<dbReference type="Proteomes" id="UP001165541">
    <property type="component" value="Unassembled WGS sequence"/>
</dbReference>
<accession>A0ABT0YW17</accession>
<sequence>MNEKTHFRKAFDSPYLSSADIVEPTVLTIKCVRLESDKTKKTKDKFNTAYFVEREIRPGEPLKPMILNATNSKTMKTLTGSAFIDDWQNVRVTVYVNSNIRFGNDTVEGLRINPKPPTRNVITPQMAKAWGHAKAAYLRDGNLDSVLAKVDMSEEHQAQLIAECQPAQENADAVS</sequence>
<proteinExistence type="predicted"/>
<organism evidence="1 2">
    <name type="scientific">Caldimonas mangrovi</name>
    <dbReference type="NCBI Taxonomy" id="2944811"/>
    <lineage>
        <taxon>Bacteria</taxon>
        <taxon>Pseudomonadati</taxon>
        <taxon>Pseudomonadota</taxon>
        <taxon>Betaproteobacteria</taxon>
        <taxon>Burkholderiales</taxon>
        <taxon>Sphaerotilaceae</taxon>
        <taxon>Caldimonas</taxon>
    </lineage>
</organism>
<dbReference type="RefSeq" id="WP_251781478.1">
    <property type="nucleotide sequence ID" value="NZ_JAMKFE010000027.1"/>
</dbReference>
<reference evidence="1" key="1">
    <citation type="submission" date="2022-05" db="EMBL/GenBank/DDBJ databases">
        <title>Schlegelella sp. nov., isolated from mangrove soil.</title>
        <authorList>
            <person name="Liu Y."/>
            <person name="Ge X."/>
            <person name="Liu W."/>
        </authorList>
    </citation>
    <scope>NUCLEOTIDE SEQUENCE</scope>
    <source>
        <strain evidence="1">S2-27</strain>
    </source>
</reference>
<keyword evidence="2" id="KW-1185">Reference proteome</keyword>
<gene>
    <name evidence="1" type="ORF">M8A51_25715</name>
</gene>
<name>A0ABT0YW17_9BURK</name>
<comment type="caution">
    <text evidence="1">The sequence shown here is derived from an EMBL/GenBank/DDBJ whole genome shotgun (WGS) entry which is preliminary data.</text>
</comment>